<feature type="region of interest" description="Disordered" evidence="1">
    <location>
        <begin position="34"/>
        <end position="71"/>
    </location>
</feature>
<dbReference type="Proteomes" id="UP000007151">
    <property type="component" value="Unassembled WGS sequence"/>
</dbReference>
<dbReference type="OrthoDB" id="7465615at2759"/>
<dbReference type="KEGG" id="dpl:KGM_210831"/>
<keyword evidence="2" id="KW-0732">Signal</keyword>
<evidence type="ECO:0000313" key="4">
    <source>
        <dbReference type="Proteomes" id="UP000007151"/>
    </source>
</evidence>
<dbReference type="EMBL" id="AGBW02014130">
    <property type="protein sequence ID" value="OWR42233.1"/>
    <property type="molecule type" value="Genomic_DNA"/>
</dbReference>
<organism evidence="3 4">
    <name type="scientific">Danaus plexippus plexippus</name>
    <dbReference type="NCBI Taxonomy" id="278856"/>
    <lineage>
        <taxon>Eukaryota</taxon>
        <taxon>Metazoa</taxon>
        <taxon>Ecdysozoa</taxon>
        <taxon>Arthropoda</taxon>
        <taxon>Hexapoda</taxon>
        <taxon>Insecta</taxon>
        <taxon>Pterygota</taxon>
        <taxon>Neoptera</taxon>
        <taxon>Endopterygota</taxon>
        <taxon>Lepidoptera</taxon>
        <taxon>Glossata</taxon>
        <taxon>Ditrysia</taxon>
        <taxon>Papilionoidea</taxon>
        <taxon>Nymphalidae</taxon>
        <taxon>Danainae</taxon>
        <taxon>Danaini</taxon>
        <taxon>Danaina</taxon>
        <taxon>Danaus</taxon>
        <taxon>Danaus</taxon>
    </lineage>
</organism>
<evidence type="ECO:0000313" key="3">
    <source>
        <dbReference type="EMBL" id="OWR42233.1"/>
    </source>
</evidence>
<feature type="signal peptide" evidence="2">
    <location>
        <begin position="1"/>
        <end position="20"/>
    </location>
</feature>
<feature type="compositionally biased region" description="Basic residues" evidence="1">
    <location>
        <begin position="39"/>
        <end position="54"/>
    </location>
</feature>
<dbReference type="AlphaFoldDB" id="A0A212EL75"/>
<dbReference type="eggNOG" id="ENOG502TBNU">
    <property type="taxonomic scope" value="Eukaryota"/>
</dbReference>
<sequence length="225" mass="25959">MDANRLSIFLLVVTIAITQAWQYVDRRPRKDLQRDPHYVAKRHMLPGSDKKRRPSTQIPKEMRKKPSGHLKPLQYDEMENDEVVSVAIGPPAMRPKYDKTRRNMAKAYASPANESTASNLIKDILVELGREFVTHNVNEDFVFGQYVGKVMKNLTSSLKMKMQHEILDLILKYQRICRGDDIKVLNENTKTDDKTVKDIKLDKKPAANETEDGWPDFSNIEKYVG</sequence>
<gene>
    <name evidence="3" type="ORF">KGM_210831</name>
</gene>
<reference evidence="3 4" key="1">
    <citation type="journal article" date="2011" name="Cell">
        <title>The monarch butterfly genome yields insights into long-distance migration.</title>
        <authorList>
            <person name="Zhan S."/>
            <person name="Merlin C."/>
            <person name="Boore J.L."/>
            <person name="Reppert S.M."/>
        </authorList>
    </citation>
    <scope>NUCLEOTIDE SEQUENCE [LARGE SCALE GENOMIC DNA]</scope>
    <source>
        <strain evidence="3">F-2</strain>
    </source>
</reference>
<feature type="chain" id="PRO_5043489827" evidence="2">
    <location>
        <begin position="21"/>
        <end position="225"/>
    </location>
</feature>
<keyword evidence="4" id="KW-1185">Reference proteome</keyword>
<accession>A0A212EL75</accession>
<evidence type="ECO:0000256" key="2">
    <source>
        <dbReference type="SAM" id="SignalP"/>
    </source>
</evidence>
<evidence type="ECO:0000256" key="1">
    <source>
        <dbReference type="SAM" id="MobiDB-lite"/>
    </source>
</evidence>
<name>A0A212EL75_DANPL</name>
<protein>
    <submittedName>
        <fullName evidence="3">Uncharacterized protein</fullName>
    </submittedName>
</protein>
<proteinExistence type="predicted"/>
<comment type="caution">
    <text evidence="3">The sequence shown here is derived from an EMBL/GenBank/DDBJ whole genome shotgun (WGS) entry which is preliminary data.</text>
</comment>